<dbReference type="OrthoDB" id="60204at2759"/>
<proteinExistence type="predicted"/>
<keyword evidence="5" id="KW-1185">Reference proteome</keyword>
<protein>
    <submittedName>
        <fullName evidence="4">Uncharacterized protein</fullName>
    </submittedName>
</protein>
<evidence type="ECO:0000259" key="3">
    <source>
        <dbReference type="Pfam" id="PF22622"/>
    </source>
</evidence>
<organism evidence="4 5">
    <name type="scientific">Fonsecaea erecta</name>
    <dbReference type="NCBI Taxonomy" id="1367422"/>
    <lineage>
        <taxon>Eukaryota</taxon>
        <taxon>Fungi</taxon>
        <taxon>Dikarya</taxon>
        <taxon>Ascomycota</taxon>
        <taxon>Pezizomycotina</taxon>
        <taxon>Eurotiomycetes</taxon>
        <taxon>Chaetothyriomycetidae</taxon>
        <taxon>Chaetothyriales</taxon>
        <taxon>Herpotrichiellaceae</taxon>
        <taxon>Fonsecaea</taxon>
    </lineage>
</organism>
<evidence type="ECO:0000256" key="1">
    <source>
        <dbReference type="SAM" id="MobiDB-lite"/>
    </source>
</evidence>
<feature type="region of interest" description="Disordered" evidence="1">
    <location>
        <begin position="203"/>
        <end position="235"/>
    </location>
</feature>
<dbReference type="PANTHER" id="PTHR13078:SF57">
    <property type="entry name" value="DEHYDRATASE, PUTATIVE (AFU_ORTHOLOGUE AFUA_5G00640)-RELATED"/>
    <property type="match status" value="1"/>
</dbReference>
<dbReference type="Pfam" id="PF22622">
    <property type="entry name" value="MFE-2_hydrat-2_N"/>
    <property type="match status" value="1"/>
</dbReference>
<dbReference type="SUPFAM" id="SSF54637">
    <property type="entry name" value="Thioesterase/thiol ester dehydrase-isomerase"/>
    <property type="match status" value="2"/>
</dbReference>
<feature type="domain" description="Peroxisomal multifunctional enzyme type 2-like N-terminal" evidence="3">
    <location>
        <begin position="67"/>
        <end position="203"/>
    </location>
</feature>
<dbReference type="GO" id="GO:0003857">
    <property type="term" value="F:(3S)-3-hydroxyacyl-CoA dehydrogenase (NAD+) activity"/>
    <property type="evidence" value="ECO:0007669"/>
    <property type="project" value="TreeGrafter"/>
</dbReference>
<reference evidence="4 5" key="1">
    <citation type="submission" date="2016-04" db="EMBL/GenBank/DDBJ databases">
        <title>Draft genome of Fonsecaea erecta CBS 125763.</title>
        <authorList>
            <person name="Weiss V.A."/>
            <person name="Vicente V.A."/>
            <person name="Raittz R.T."/>
            <person name="Moreno L.F."/>
            <person name="De Souza E.M."/>
            <person name="Pedrosa F.O."/>
            <person name="Steffens M.B."/>
            <person name="Faoro H."/>
            <person name="Tadra-Sfeir M.Z."/>
            <person name="Najafzadeh M.J."/>
            <person name="Felipe M.S."/>
            <person name="Teixeira M."/>
            <person name="Sun J."/>
            <person name="Xi L."/>
            <person name="Gomes R."/>
            <person name="De Azevedo C.M."/>
            <person name="Salgado C.G."/>
            <person name="Da Silva M.B."/>
            <person name="Nascimento M.F."/>
            <person name="Queiroz-Telles F."/>
            <person name="Attili D.S."/>
            <person name="Gorbushina A."/>
        </authorList>
    </citation>
    <scope>NUCLEOTIDE SEQUENCE [LARGE SCALE GENOMIC DNA]</scope>
    <source>
        <strain evidence="4 5">CBS 125763</strain>
    </source>
</reference>
<dbReference type="Proteomes" id="UP000078343">
    <property type="component" value="Unassembled WGS sequence"/>
</dbReference>
<name>A0A178Z9S9_9EURO</name>
<comment type="caution">
    <text evidence="4">The sequence shown here is derived from an EMBL/GenBank/DDBJ whole genome shotgun (WGS) entry which is preliminary data.</text>
</comment>
<dbReference type="EMBL" id="LVYI01000009">
    <property type="protein sequence ID" value="OAP56519.1"/>
    <property type="molecule type" value="Genomic_DNA"/>
</dbReference>
<gene>
    <name evidence="4" type="ORF">AYL99_09698</name>
</gene>
<dbReference type="GO" id="GO:0044594">
    <property type="term" value="F:17-beta-hydroxysteroid dehydrogenase (NAD+) activity"/>
    <property type="evidence" value="ECO:0007669"/>
    <property type="project" value="TreeGrafter"/>
</dbReference>
<dbReference type="InterPro" id="IPR054357">
    <property type="entry name" value="MFE-2_N"/>
</dbReference>
<dbReference type="InterPro" id="IPR002539">
    <property type="entry name" value="MaoC-like_dom"/>
</dbReference>
<dbReference type="AlphaFoldDB" id="A0A178Z9S9"/>
<dbReference type="GeneID" id="30013866"/>
<dbReference type="GO" id="GO:0006635">
    <property type="term" value="P:fatty acid beta-oxidation"/>
    <property type="evidence" value="ECO:0007669"/>
    <property type="project" value="TreeGrafter"/>
</dbReference>
<dbReference type="RefSeq" id="XP_018689886.1">
    <property type="nucleotide sequence ID" value="XM_018841205.1"/>
</dbReference>
<dbReference type="CDD" id="cd03448">
    <property type="entry name" value="HDE_HSD"/>
    <property type="match status" value="1"/>
</dbReference>
<feature type="domain" description="MaoC-like" evidence="2">
    <location>
        <begin position="226"/>
        <end position="333"/>
    </location>
</feature>
<dbReference type="InterPro" id="IPR029069">
    <property type="entry name" value="HotDog_dom_sf"/>
</dbReference>
<sequence>MAFAGYLQSRQHNYLGTRLPTFNHCIPPTQKFEADQSAVNCDPEDLIKMSGPGVGFEYPPTEVSWLKRDVLLFAVSIGCTVDELHFIYELHPNFAVFPTYSIILPFKKTSQEVIDFYAAQASNPIPGVPKLDARRVVDGQRMIQFLKPLPPTSEGRKFELRSKVIGVYDKGKPGTVVETEQTIVDKESGEVYTRAVGSGFFVGQGGWGGPKGPSTVNYPPPKGRENSPDAVSEKQLTPESAHLYRLNGDYNPLHATPEPGQKMGFGGAIMHGLSTWNFAAHALLKELGGSDPANIKEFQARFAAPVKPGQKLVTKIWRTGDIKDGWEEVRFVTEVNGKVVLSNGRALMKCVGGKSKL</sequence>
<evidence type="ECO:0000313" key="4">
    <source>
        <dbReference type="EMBL" id="OAP56519.1"/>
    </source>
</evidence>
<dbReference type="Gene3D" id="3.10.129.10">
    <property type="entry name" value="Hotdog Thioesterase"/>
    <property type="match status" value="2"/>
</dbReference>
<accession>A0A178Z9S9</accession>
<dbReference type="GO" id="GO:0005777">
    <property type="term" value="C:peroxisome"/>
    <property type="evidence" value="ECO:0007669"/>
    <property type="project" value="TreeGrafter"/>
</dbReference>
<dbReference type="PANTHER" id="PTHR13078">
    <property type="entry name" value="PEROXISOMAL MULTIFUNCTIONAL ENZYME TYPE 2-RELATED"/>
    <property type="match status" value="1"/>
</dbReference>
<evidence type="ECO:0000259" key="2">
    <source>
        <dbReference type="Pfam" id="PF01575"/>
    </source>
</evidence>
<dbReference type="GO" id="GO:0004300">
    <property type="term" value="F:enoyl-CoA hydratase activity"/>
    <property type="evidence" value="ECO:0007669"/>
    <property type="project" value="TreeGrafter"/>
</dbReference>
<dbReference type="STRING" id="1367422.A0A178Z9S9"/>
<dbReference type="Pfam" id="PF01575">
    <property type="entry name" value="MaoC_dehydratas"/>
    <property type="match status" value="1"/>
</dbReference>
<evidence type="ECO:0000313" key="5">
    <source>
        <dbReference type="Proteomes" id="UP000078343"/>
    </source>
</evidence>